<dbReference type="PROSITE" id="PS50110">
    <property type="entry name" value="RESPONSE_REGULATORY"/>
    <property type="match status" value="1"/>
</dbReference>
<dbReference type="EMBL" id="JNHM01000002">
    <property type="protein sequence ID" value="KDS56790.1"/>
    <property type="molecule type" value="Genomic_DNA"/>
</dbReference>
<dbReference type="Gene3D" id="3.40.50.2300">
    <property type="match status" value="1"/>
</dbReference>
<feature type="domain" description="OmpR/PhoB-type" evidence="9">
    <location>
        <begin position="124"/>
        <end position="220"/>
    </location>
</feature>
<dbReference type="SUPFAM" id="SSF52172">
    <property type="entry name" value="CheY-like"/>
    <property type="match status" value="1"/>
</dbReference>
<dbReference type="InterPro" id="IPR001867">
    <property type="entry name" value="OmpR/PhoB-type_DNA-bd"/>
</dbReference>
<dbReference type="PATRIC" id="fig|1339352.3.peg.22"/>
<evidence type="ECO:0000256" key="4">
    <source>
        <dbReference type="ARBA" id="ARBA00023125"/>
    </source>
</evidence>
<keyword evidence="1 6" id="KW-0597">Phosphoprotein</keyword>
<feature type="domain" description="Response regulatory" evidence="8">
    <location>
        <begin position="5"/>
        <end position="119"/>
    </location>
</feature>
<organism evidence="10 11">
    <name type="scientific">Phocaeicola vulgatus str. 3975 RP4</name>
    <dbReference type="NCBI Taxonomy" id="1339352"/>
    <lineage>
        <taxon>Bacteria</taxon>
        <taxon>Pseudomonadati</taxon>
        <taxon>Bacteroidota</taxon>
        <taxon>Bacteroidia</taxon>
        <taxon>Bacteroidales</taxon>
        <taxon>Bacteroidaceae</taxon>
        <taxon>Phocaeicola</taxon>
    </lineage>
</organism>
<evidence type="ECO:0000313" key="10">
    <source>
        <dbReference type="EMBL" id="KDS56790.1"/>
    </source>
</evidence>
<keyword evidence="4 7" id="KW-0238">DNA-binding</keyword>
<dbReference type="PANTHER" id="PTHR48111">
    <property type="entry name" value="REGULATOR OF RPOS"/>
    <property type="match status" value="1"/>
</dbReference>
<dbReference type="Pfam" id="PF00072">
    <property type="entry name" value="Response_reg"/>
    <property type="match status" value="1"/>
</dbReference>
<dbReference type="Pfam" id="PF00486">
    <property type="entry name" value="Trans_reg_C"/>
    <property type="match status" value="1"/>
</dbReference>
<proteinExistence type="predicted"/>
<keyword evidence="5" id="KW-0804">Transcription</keyword>
<evidence type="ECO:0000313" key="11">
    <source>
        <dbReference type="Proteomes" id="UP000027661"/>
    </source>
</evidence>
<dbReference type="GO" id="GO:0000976">
    <property type="term" value="F:transcription cis-regulatory region binding"/>
    <property type="evidence" value="ECO:0007669"/>
    <property type="project" value="TreeGrafter"/>
</dbReference>
<dbReference type="SMART" id="SM00448">
    <property type="entry name" value="REC"/>
    <property type="match status" value="1"/>
</dbReference>
<gene>
    <name evidence="10" type="ORF">M099_0024</name>
</gene>
<dbReference type="InterPro" id="IPR011006">
    <property type="entry name" value="CheY-like_superfamily"/>
</dbReference>
<dbReference type="PANTHER" id="PTHR48111:SF1">
    <property type="entry name" value="TWO-COMPONENT RESPONSE REGULATOR ORR33"/>
    <property type="match status" value="1"/>
</dbReference>
<reference evidence="10 11" key="1">
    <citation type="submission" date="2014-04" db="EMBL/GenBank/DDBJ databases">
        <authorList>
            <person name="Sears C."/>
            <person name="Carroll K."/>
            <person name="Sack B.R."/>
            <person name="Qadri F."/>
            <person name="Myers L.L."/>
            <person name="Chung G.-T."/>
            <person name="Escheverria P."/>
            <person name="Fraser C.M."/>
            <person name="Sadzewicz L."/>
            <person name="Shefchek K.A."/>
            <person name="Tallon L."/>
            <person name="Das S.P."/>
            <person name="Daugherty S."/>
            <person name="Mongodin E.F."/>
        </authorList>
    </citation>
    <scope>NUCLEOTIDE SEQUENCE [LARGE SCALE GENOMIC DNA]</scope>
    <source>
        <strain evidence="10 11">3975 RP4</strain>
    </source>
</reference>
<feature type="modified residue" description="4-aspartylphosphate" evidence="6">
    <location>
        <position position="54"/>
    </location>
</feature>
<dbReference type="GO" id="GO:0005829">
    <property type="term" value="C:cytosol"/>
    <property type="evidence" value="ECO:0007669"/>
    <property type="project" value="TreeGrafter"/>
</dbReference>
<evidence type="ECO:0000256" key="2">
    <source>
        <dbReference type="ARBA" id="ARBA00023012"/>
    </source>
</evidence>
<dbReference type="SMART" id="SM00862">
    <property type="entry name" value="Trans_reg_C"/>
    <property type="match status" value="1"/>
</dbReference>
<dbReference type="RefSeq" id="WP_016271117.1">
    <property type="nucleotide sequence ID" value="NZ_JNHM01000002.1"/>
</dbReference>
<evidence type="ECO:0000256" key="1">
    <source>
        <dbReference type="ARBA" id="ARBA00022553"/>
    </source>
</evidence>
<comment type="caution">
    <text evidence="10">The sequence shown here is derived from an EMBL/GenBank/DDBJ whole genome shotgun (WGS) entry which is preliminary data.</text>
</comment>
<dbReference type="GO" id="GO:0006355">
    <property type="term" value="P:regulation of DNA-templated transcription"/>
    <property type="evidence" value="ECO:0007669"/>
    <property type="project" value="InterPro"/>
</dbReference>
<evidence type="ECO:0000259" key="9">
    <source>
        <dbReference type="PROSITE" id="PS51755"/>
    </source>
</evidence>
<dbReference type="SUPFAM" id="SSF46894">
    <property type="entry name" value="C-terminal effector domain of the bipartite response regulators"/>
    <property type="match status" value="1"/>
</dbReference>
<feature type="DNA-binding region" description="OmpR/PhoB-type" evidence="7">
    <location>
        <begin position="124"/>
        <end position="220"/>
    </location>
</feature>
<evidence type="ECO:0000256" key="5">
    <source>
        <dbReference type="ARBA" id="ARBA00023163"/>
    </source>
</evidence>
<dbReference type="InterPro" id="IPR036388">
    <property type="entry name" value="WH-like_DNA-bd_sf"/>
</dbReference>
<accession>A0A069SWW6</accession>
<dbReference type="InterPro" id="IPR016032">
    <property type="entry name" value="Sig_transdc_resp-reg_C-effctor"/>
</dbReference>
<keyword evidence="3" id="KW-0805">Transcription regulation</keyword>
<name>A0A069SWW6_PHOVU</name>
<dbReference type="InterPro" id="IPR039420">
    <property type="entry name" value="WalR-like"/>
</dbReference>
<dbReference type="CDD" id="cd00383">
    <property type="entry name" value="trans_reg_C"/>
    <property type="match status" value="1"/>
</dbReference>
<keyword evidence="2" id="KW-0902">Two-component regulatory system</keyword>
<dbReference type="GO" id="GO:0000156">
    <property type="term" value="F:phosphorelay response regulator activity"/>
    <property type="evidence" value="ECO:0007669"/>
    <property type="project" value="TreeGrafter"/>
</dbReference>
<sequence>MDTIKVLLVDDDVMLSSIITTALKDEGYEVHYQSSLTGITTILNEFKPDIMILDVEIGTGDSIDNASELKMAAPGTPILYISSHTESHEVARALKSGAVAYLKKPFSVEELIAYVDRHAHPVSNAIIKIGSLELNIQTRTIYQASKELKRLSKLEFSLLKLLYSHKGEIVSYEKIEELWEDAIMNEHSLYNYIVKLRKILAADPDISISTIGGNGYMLLVPM</sequence>
<dbReference type="AlphaFoldDB" id="A0A069SWW6"/>
<protein>
    <submittedName>
        <fullName evidence="10">Transcriptional regulatory family protein</fullName>
    </submittedName>
</protein>
<evidence type="ECO:0000256" key="6">
    <source>
        <dbReference type="PROSITE-ProRule" id="PRU00169"/>
    </source>
</evidence>
<dbReference type="GO" id="GO:0032993">
    <property type="term" value="C:protein-DNA complex"/>
    <property type="evidence" value="ECO:0007669"/>
    <property type="project" value="TreeGrafter"/>
</dbReference>
<dbReference type="PROSITE" id="PS51755">
    <property type="entry name" value="OMPR_PHOB"/>
    <property type="match status" value="1"/>
</dbReference>
<evidence type="ECO:0000259" key="8">
    <source>
        <dbReference type="PROSITE" id="PS50110"/>
    </source>
</evidence>
<dbReference type="InterPro" id="IPR001789">
    <property type="entry name" value="Sig_transdc_resp-reg_receiver"/>
</dbReference>
<evidence type="ECO:0000256" key="7">
    <source>
        <dbReference type="PROSITE-ProRule" id="PRU01091"/>
    </source>
</evidence>
<dbReference type="Gene3D" id="1.10.10.10">
    <property type="entry name" value="Winged helix-like DNA-binding domain superfamily/Winged helix DNA-binding domain"/>
    <property type="match status" value="1"/>
</dbReference>
<evidence type="ECO:0000256" key="3">
    <source>
        <dbReference type="ARBA" id="ARBA00023015"/>
    </source>
</evidence>
<dbReference type="Proteomes" id="UP000027661">
    <property type="component" value="Unassembled WGS sequence"/>
</dbReference>
<dbReference type="CDD" id="cd00156">
    <property type="entry name" value="REC"/>
    <property type="match status" value="1"/>
</dbReference>